<dbReference type="Pfam" id="PF06985">
    <property type="entry name" value="HET"/>
    <property type="match status" value="1"/>
</dbReference>
<name>U1GKG7_ENDPU</name>
<evidence type="ECO:0000256" key="1">
    <source>
        <dbReference type="SAM" id="MobiDB-lite"/>
    </source>
</evidence>
<dbReference type="eggNOG" id="ENOG502QV31">
    <property type="taxonomic scope" value="Eukaryota"/>
</dbReference>
<evidence type="ECO:0000313" key="4">
    <source>
        <dbReference type="Proteomes" id="UP000019373"/>
    </source>
</evidence>
<feature type="domain" description="Heterokaryon incompatibility" evidence="2">
    <location>
        <begin position="115"/>
        <end position="274"/>
    </location>
</feature>
<dbReference type="InterPro" id="IPR010730">
    <property type="entry name" value="HET"/>
</dbReference>
<evidence type="ECO:0000259" key="2">
    <source>
        <dbReference type="Pfam" id="PF06985"/>
    </source>
</evidence>
<protein>
    <recommendedName>
        <fullName evidence="2">Heterokaryon incompatibility domain-containing protein</fullName>
    </recommendedName>
</protein>
<reference evidence="4" key="1">
    <citation type="journal article" date="2014" name="BMC Genomics">
        <title>Genome characteristics reveal the impact of lichenization on lichen-forming fungus Endocarpon pusillum Hedwig (Verrucariales, Ascomycota).</title>
        <authorList>
            <person name="Wang Y.-Y."/>
            <person name="Liu B."/>
            <person name="Zhang X.-Y."/>
            <person name="Zhou Q.-M."/>
            <person name="Zhang T."/>
            <person name="Li H."/>
            <person name="Yu Y.-F."/>
            <person name="Zhang X.-L."/>
            <person name="Hao X.-Y."/>
            <person name="Wang M."/>
            <person name="Wang L."/>
            <person name="Wei J.-C."/>
        </authorList>
    </citation>
    <scope>NUCLEOTIDE SEQUENCE [LARGE SCALE GENOMIC DNA]</scope>
    <source>
        <strain evidence="4">Z07020 / HMAS-L-300199</strain>
    </source>
</reference>
<evidence type="ECO:0000313" key="3">
    <source>
        <dbReference type="EMBL" id="ERF72376.1"/>
    </source>
</evidence>
<dbReference type="OrthoDB" id="3477286at2759"/>
<keyword evidence="4" id="KW-1185">Reference proteome</keyword>
<dbReference type="PANTHER" id="PTHR24148">
    <property type="entry name" value="ANKYRIN REPEAT DOMAIN-CONTAINING PROTEIN 39 HOMOLOG-RELATED"/>
    <property type="match status" value="1"/>
</dbReference>
<accession>U1GKG7</accession>
<dbReference type="AlphaFoldDB" id="U1GKG7"/>
<gene>
    <name evidence="3" type="ORF">EPUS_07538</name>
</gene>
<dbReference type="GeneID" id="19242420"/>
<dbReference type="PANTHER" id="PTHR24148:SF64">
    <property type="entry name" value="HETEROKARYON INCOMPATIBILITY DOMAIN-CONTAINING PROTEIN"/>
    <property type="match status" value="1"/>
</dbReference>
<dbReference type="Proteomes" id="UP000019373">
    <property type="component" value="Unassembled WGS sequence"/>
</dbReference>
<sequence length="694" mass="78826">MSTESDEDCNFYDAAEYLLSGGGQDQGTSKPLSQVNKGKGSFGERQAARRSGRWSDVAELLSSKKVGYHYPYFSLTAEQDFRILWIDPGQDDEPLRCKLVPAHLPSGRDMASIDYKALSYWWGEDTDDKQESIEVIFPIKTVSNFIGNSADEITFKIGSNLLAALQRIRQPDKGVSCWIDAICINQEDKEERSYQVSRMDEIYSAASEVVIWLGKGASHKEEEETFKHLENMLNLKALDQMIDRKNANEYMRKWALIVKMMRKEWFSRRWVIQELALARKATVYFGSAKLDWQPFAQAVALFDRIRQGLPGAYLDIRDVRRQGATVLVDLTTNLFRKSQDGRILQRRWTLEALVSTLLPFESKDPRDIIFALLSIAKDTYRPNNATMKDSDVRLSNHMGDIFEAQTYPRLRDLKQEEAVKVFDTTSRVALVNSGSLQISTVAEVLAEEEPLMFEGTQAGPLSVEARVDVDNIRAREPRSGYGTKYVGLGVSMKTNYLDERIWPLYEKTILDVYTNFISYCISSSHSLDVLCRNWVPPQKYWSQRERYEDLKNDVSGEHREKLPSWLPSIEKSSHGNLTSLVGIPNTQSRSYYFASADLLPQVNFGLGEGEGVKSSAIHRDSEVSSSKYNGILSVKGIKVGTIEICTLEAFAGMIHETAFEMFGWNRDEKKLKHFEEFWRTLVADRGPGGIPVPA</sequence>
<dbReference type="RefSeq" id="XP_007801967.1">
    <property type="nucleotide sequence ID" value="XM_007803776.1"/>
</dbReference>
<dbReference type="EMBL" id="KE721108">
    <property type="protein sequence ID" value="ERF72376.1"/>
    <property type="molecule type" value="Genomic_DNA"/>
</dbReference>
<organism evidence="3 4">
    <name type="scientific">Endocarpon pusillum (strain Z07020 / HMAS-L-300199)</name>
    <name type="common">Lichen-forming fungus</name>
    <dbReference type="NCBI Taxonomy" id="1263415"/>
    <lineage>
        <taxon>Eukaryota</taxon>
        <taxon>Fungi</taxon>
        <taxon>Dikarya</taxon>
        <taxon>Ascomycota</taxon>
        <taxon>Pezizomycotina</taxon>
        <taxon>Eurotiomycetes</taxon>
        <taxon>Chaetothyriomycetidae</taxon>
        <taxon>Verrucariales</taxon>
        <taxon>Verrucariaceae</taxon>
        <taxon>Endocarpon</taxon>
    </lineage>
</organism>
<feature type="region of interest" description="Disordered" evidence="1">
    <location>
        <begin position="22"/>
        <end position="48"/>
    </location>
</feature>
<proteinExistence type="predicted"/>
<feature type="compositionally biased region" description="Polar residues" evidence="1">
    <location>
        <begin position="26"/>
        <end position="36"/>
    </location>
</feature>
<dbReference type="InterPro" id="IPR052895">
    <property type="entry name" value="HetReg/Transcr_Mod"/>
</dbReference>
<dbReference type="HOGENOM" id="CLU_004184_10_1_1"/>